<name>A0ABS8DMN2_9FIRM</name>
<organism evidence="6 7">
    <name type="scientific">Bariatricus massiliensis</name>
    <dbReference type="NCBI Taxonomy" id="1745713"/>
    <lineage>
        <taxon>Bacteria</taxon>
        <taxon>Bacillati</taxon>
        <taxon>Bacillota</taxon>
        <taxon>Clostridia</taxon>
        <taxon>Lachnospirales</taxon>
        <taxon>Lachnospiraceae</taxon>
        <taxon>Bariatricus</taxon>
    </lineage>
</organism>
<evidence type="ECO:0000256" key="1">
    <source>
        <dbReference type="ARBA" id="ARBA00023015"/>
    </source>
</evidence>
<feature type="domain" description="Cyclic nucleotide-binding" evidence="4">
    <location>
        <begin position="11"/>
        <end position="109"/>
    </location>
</feature>
<dbReference type="SMART" id="SM00100">
    <property type="entry name" value="cNMP"/>
    <property type="match status" value="1"/>
</dbReference>
<evidence type="ECO:0000313" key="6">
    <source>
        <dbReference type="EMBL" id="MCB7389312.1"/>
    </source>
</evidence>
<evidence type="ECO:0000259" key="5">
    <source>
        <dbReference type="PROSITE" id="PS51063"/>
    </source>
</evidence>
<sequence length="221" mass="25202">MKENLFSKCWLFAGIDEEEINEILLCLEAEEKDFEKGSYIYRIGDKVRYLGLVKSGSVNIVKDDIWGNTQILDHVRAGQIFAETYACLGAEPMMVNVQAAEQSKILFLDIGRLFESDGKSSCPSSCPYHSRLTQNLLRVLANKNINLTRKIDLLTPKSIRERVMIYLSGQALRQGKNEFDIPFNRQQLADYLSVERSALSNELSKLKKEGLIDFKKNHFSV</sequence>
<dbReference type="Pfam" id="PF00027">
    <property type="entry name" value="cNMP_binding"/>
    <property type="match status" value="1"/>
</dbReference>
<dbReference type="RefSeq" id="WP_066738406.1">
    <property type="nucleotide sequence ID" value="NZ_JAJCIQ010000021.1"/>
</dbReference>
<dbReference type="InterPro" id="IPR018490">
    <property type="entry name" value="cNMP-bd_dom_sf"/>
</dbReference>
<evidence type="ECO:0000256" key="2">
    <source>
        <dbReference type="ARBA" id="ARBA00023125"/>
    </source>
</evidence>
<dbReference type="PROSITE" id="PS50042">
    <property type="entry name" value="CNMP_BINDING_3"/>
    <property type="match status" value="1"/>
</dbReference>
<dbReference type="Pfam" id="PF13545">
    <property type="entry name" value="HTH_Crp_2"/>
    <property type="match status" value="1"/>
</dbReference>
<keyword evidence="7" id="KW-1185">Reference proteome</keyword>
<dbReference type="PROSITE" id="PS51063">
    <property type="entry name" value="HTH_CRP_2"/>
    <property type="match status" value="1"/>
</dbReference>
<dbReference type="EMBL" id="JAJCIS010000022">
    <property type="protein sequence ID" value="MCB7389312.1"/>
    <property type="molecule type" value="Genomic_DNA"/>
</dbReference>
<keyword evidence="1" id="KW-0805">Transcription regulation</keyword>
<comment type="caution">
    <text evidence="6">The sequence shown here is derived from an EMBL/GenBank/DDBJ whole genome shotgun (WGS) entry which is preliminary data.</text>
</comment>
<dbReference type="Proteomes" id="UP001299546">
    <property type="component" value="Unassembled WGS sequence"/>
</dbReference>
<dbReference type="InterPro" id="IPR000595">
    <property type="entry name" value="cNMP-bd_dom"/>
</dbReference>
<protein>
    <submittedName>
        <fullName evidence="6">Crp/Fnr family transcriptional regulator</fullName>
    </submittedName>
</protein>
<proteinExistence type="predicted"/>
<dbReference type="InterPro" id="IPR014710">
    <property type="entry name" value="RmlC-like_jellyroll"/>
</dbReference>
<evidence type="ECO:0000313" key="7">
    <source>
        <dbReference type="Proteomes" id="UP001299546"/>
    </source>
</evidence>
<evidence type="ECO:0000259" key="4">
    <source>
        <dbReference type="PROSITE" id="PS50042"/>
    </source>
</evidence>
<gene>
    <name evidence="6" type="ORF">LIZ65_18685</name>
</gene>
<dbReference type="InterPro" id="IPR012318">
    <property type="entry name" value="HTH_CRP"/>
</dbReference>
<accession>A0ABS8DMN2</accession>
<dbReference type="InterPro" id="IPR036390">
    <property type="entry name" value="WH_DNA-bd_sf"/>
</dbReference>
<dbReference type="Gene3D" id="2.60.120.10">
    <property type="entry name" value="Jelly Rolls"/>
    <property type="match status" value="1"/>
</dbReference>
<feature type="domain" description="HTH crp-type" evidence="5">
    <location>
        <begin position="157"/>
        <end position="221"/>
    </location>
</feature>
<dbReference type="SUPFAM" id="SSF51206">
    <property type="entry name" value="cAMP-binding domain-like"/>
    <property type="match status" value="1"/>
</dbReference>
<dbReference type="SUPFAM" id="SSF46785">
    <property type="entry name" value="Winged helix' DNA-binding domain"/>
    <property type="match status" value="1"/>
</dbReference>
<keyword evidence="3" id="KW-0804">Transcription</keyword>
<evidence type="ECO:0000256" key="3">
    <source>
        <dbReference type="ARBA" id="ARBA00023163"/>
    </source>
</evidence>
<reference evidence="6 7" key="1">
    <citation type="submission" date="2021-10" db="EMBL/GenBank/DDBJ databases">
        <title>Collection of gut derived symbiotic bacterial strains cultured from healthy donors.</title>
        <authorList>
            <person name="Lin H."/>
            <person name="Littmann E."/>
            <person name="Kohout C."/>
            <person name="Pamer E.G."/>
        </authorList>
    </citation>
    <scope>NUCLEOTIDE SEQUENCE [LARGE SCALE GENOMIC DNA]</scope>
    <source>
        <strain evidence="6 7">DFI.1.165</strain>
    </source>
</reference>
<keyword evidence="2" id="KW-0238">DNA-binding</keyword>
<dbReference type="CDD" id="cd00038">
    <property type="entry name" value="CAP_ED"/>
    <property type="match status" value="1"/>
</dbReference>